<reference evidence="13 14" key="1">
    <citation type="submission" date="2020-05" db="EMBL/GenBank/DDBJ databases">
        <title>Complete genome sequence of Deefgea sp. D17.</title>
        <authorList>
            <person name="Bae J.-W."/>
            <person name="Han J.E."/>
        </authorList>
    </citation>
    <scope>NUCLEOTIDE SEQUENCE [LARGE SCALE GENOMIC DNA]</scope>
    <source>
        <strain evidence="13 14">D17</strain>
    </source>
</reference>
<keyword evidence="14" id="KW-1185">Reference proteome</keyword>
<feature type="binding site" evidence="10">
    <location>
        <position position="139"/>
    </location>
    <ligand>
        <name>UDP-N-acetyl-alpha-D-glucosamine</name>
        <dbReference type="ChEBI" id="CHEBI:57705"/>
    </ligand>
</feature>
<gene>
    <name evidence="10 13" type="primary">murG</name>
    <name evidence="13" type="ORF">HQN60_07140</name>
</gene>
<name>A0A6M8SVR8_9NEIS</name>
<dbReference type="RefSeq" id="WP_173534639.1">
    <property type="nucleotide sequence ID" value="NZ_CP054143.1"/>
</dbReference>
<evidence type="ECO:0000313" key="13">
    <source>
        <dbReference type="EMBL" id="QKJ68138.1"/>
    </source>
</evidence>
<evidence type="ECO:0000256" key="2">
    <source>
        <dbReference type="ARBA" id="ARBA00022618"/>
    </source>
</evidence>
<dbReference type="Pfam" id="PF03033">
    <property type="entry name" value="Glyco_transf_28"/>
    <property type="match status" value="1"/>
</dbReference>
<evidence type="ECO:0000256" key="1">
    <source>
        <dbReference type="ARBA" id="ARBA00022475"/>
    </source>
</evidence>
<comment type="subcellular location">
    <subcellularLocation>
        <location evidence="10">Cell membrane</location>
        <topology evidence="10">Peripheral membrane protein</topology>
        <orientation evidence="10">Cytoplasmic side</orientation>
    </subcellularLocation>
</comment>
<evidence type="ECO:0000259" key="11">
    <source>
        <dbReference type="Pfam" id="PF03033"/>
    </source>
</evidence>
<dbReference type="Proteomes" id="UP000504844">
    <property type="component" value="Chromosome"/>
</dbReference>
<keyword evidence="7 10" id="KW-0472">Membrane</keyword>
<dbReference type="GO" id="GO:0005886">
    <property type="term" value="C:plasma membrane"/>
    <property type="evidence" value="ECO:0007669"/>
    <property type="project" value="UniProtKB-SubCell"/>
</dbReference>
<dbReference type="SUPFAM" id="SSF53756">
    <property type="entry name" value="UDP-Glycosyltransferase/glycogen phosphorylase"/>
    <property type="match status" value="1"/>
</dbReference>
<keyword evidence="2 10" id="KW-0132">Cell division</keyword>
<feature type="binding site" evidence="10">
    <location>
        <position position="303"/>
    </location>
    <ligand>
        <name>UDP-N-acetyl-alpha-D-glucosamine</name>
        <dbReference type="ChEBI" id="CHEBI:57705"/>
    </ligand>
</feature>
<dbReference type="EMBL" id="CP054143">
    <property type="protein sequence ID" value="QKJ68138.1"/>
    <property type="molecule type" value="Genomic_DNA"/>
</dbReference>
<dbReference type="AlphaFoldDB" id="A0A6M8SVR8"/>
<proteinExistence type="inferred from homology"/>
<keyword evidence="8 10" id="KW-0131">Cell cycle</keyword>
<feature type="binding site" evidence="10">
    <location>
        <position position="258"/>
    </location>
    <ligand>
        <name>UDP-N-acetyl-alpha-D-glucosamine</name>
        <dbReference type="ChEBI" id="CHEBI:57705"/>
    </ligand>
</feature>
<keyword evidence="3 10" id="KW-0328">Glycosyltransferase</keyword>
<keyword evidence="9 10" id="KW-0961">Cell wall biogenesis/degradation</keyword>
<dbReference type="PANTHER" id="PTHR21015:SF22">
    <property type="entry name" value="GLYCOSYLTRANSFERASE"/>
    <property type="match status" value="1"/>
</dbReference>
<evidence type="ECO:0000256" key="3">
    <source>
        <dbReference type="ARBA" id="ARBA00022676"/>
    </source>
</evidence>
<dbReference type="InterPro" id="IPR004276">
    <property type="entry name" value="GlycoTrans_28_N"/>
</dbReference>
<comment type="catalytic activity">
    <reaction evidence="10">
        <text>di-trans,octa-cis-undecaprenyl diphospho-N-acetyl-alpha-D-muramoyl-L-alanyl-D-glutamyl-meso-2,6-diaminopimeloyl-D-alanyl-D-alanine + UDP-N-acetyl-alpha-D-glucosamine = di-trans,octa-cis-undecaprenyl diphospho-[N-acetyl-alpha-D-glucosaminyl-(1-&gt;4)]-N-acetyl-alpha-D-muramoyl-L-alanyl-D-glutamyl-meso-2,6-diaminopimeloyl-D-alanyl-D-alanine + UDP + H(+)</text>
        <dbReference type="Rhea" id="RHEA:31227"/>
        <dbReference type="ChEBI" id="CHEBI:15378"/>
        <dbReference type="ChEBI" id="CHEBI:57705"/>
        <dbReference type="ChEBI" id="CHEBI:58223"/>
        <dbReference type="ChEBI" id="CHEBI:61387"/>
        <dbReference type="ChEBI" id="CHEBI:61388"/>
        <dbReference type="EC" id="2.4.1.227"/>
    </reaction>
</comment>
<evidence type="ECO:0000256" key="6">
    <source>
        <dbReference type="ARBA" id="ARBA00022984"/>
    </source>
</evidence>
<dbReference type="EC" id="2.4.1.227" evidence="10"/>
<dbReference type="UniPathway" id="UPA00219"/>
<accession>A0A6M8SVR8</accession>
<dbReference type="NCBIfam" id="TIGR01133">
    <property type="entry name" value="murG"/>
    <property type="match status" value="1"/>
</dbReference>
<feature type="domain" description="Glycosyltransferase family 28 N-terminal" evidence="11">
    <location>
        <begin position="21"/>
        <end position="157"/>
    </location>
</feature>
<feature type="binding site" evidence="10">
    <location>
        <position position="176"/>
    </location>
    <ligand>
        <name>UDP-N-acetyl-alpha-D-glucosamine</name>
        <dbReference type="ChEBI" id="CHEBI:57705"/>
    </ligand>
</feature>
<dbReference type="KEGG" id="dee:HQN60_07140"/>
<protein>
    <recommendedName>
        <fullName evidence="10">UDP-N-acetylglucosamine--N-acetylmuramyl-(pentapeptide) pyrophosphoryl-undecaprenol N-acetylglucosamine transferase</fullName>
        <ecNumber evidence="10">2.4.1.227</ecNumber>
    </recommendedName>
    <alternativeName>
        <fullName evidence="10">Undecaprenyl-PP-MurNAc-pentapeptide-UDPGlcNAc GlcNAc transferase</fullName>
    </alternativeName>
</protein>
<dbReference type="CDD" id="cd03785">
    <property type="entry name" value="GT28_MurG"/>
    <property type="match status" value="1"/>
</dbReference>
<dbReference type="GO" id="GO:0008360">
    <property type="term" value="P:regulation of cell shape"/>
    <property type="evidence" value="ECO:0007669"/>
    <property type="project" value="UniProtKB-KW"/>
</dbReference>
<evidence type="ECO:0000256" key="8">
    <source>
        <dbReference type="ARBA" id="ARBA00023306"/>
    </source>
</evidence>
<evidence type="ECO:0000313" key="14">
    <source>
        <dbReference type="Proteomes" id="UP000504844"/>
    </source>
</evidence>
<dbReference type="InterPro" id="IPR007235">
    <property type="entry name" value="Glyco_trans_28_C"/>
</dbReference>
<evidence type="ECO:0000256" key="10">
    <source>
        <dbReference type="HAMAP-Rule" id="MF_00033"/>
    </source>
</evidence>
<feature type="domain" description="Glycosyl transferase family 28 C-terminal" evidence="12">
    <location>
        <begin position="198"/>
        <end position="348"/>
    </location>
</feature>
<dbReference type="GO" id="GO:0051301">
    <property type="term" value="P:cell division"/>
    <property type="evidence" value="ECO:0007669"/>
    <property type="project" value="UniProtKB-KW"/>
</dbReference>
<comment type="similarity">
    <text evidence="10">Belongs to the glycosyltransferase 28 family. MurG subfamily.</text>
</comment>
<feature type="binding site" evidence="10">
    <location>
        <position position="204"/>
    </location>
    <ligand>
        <name>UDP-N-acetyl-alpha-D-glucosamine</name>
        <dbReference type="ChEBI" id="CHEBI:57705"/>
    </ligand>
</feature>
<dbReference type="GO" id="GO:0009252">
    <property type="term" value="P:peptidoglycan biosynthetic process"/>
    <property type="evidence" value="ECO:0007669"/>
    <property type="project" value="UniProtKB-UniRule"/>
</dbReference>
<sequence>MRKEDAEWIEPAATGGQRTLLVMAGGTGGHIFPALAVANALRLEGWDVVWLGASGAMETRVVPQQGIDLVTLKITGVRGKGWLKKLSQPWVQTKALLAALNLIFRRRPDVAIGFGGFTGFPGGLAMRLCWLPLVIHEQNSVAGLTNRVLSKIANRVLFAFPSAFPNQADCVGNPVRSEIAHVAEPAMRFAGRTGPLKILVVGGSLGAQVFNEQLPKALALISPADRPLVTHQSGEKHLETLRANYAAANVTADCVAFIADMAQAYADADLILCRSGALTVAELACVGAASILVPFPHAVDDHQTGNAQFLSEAGAGILLAQSNSSPEKLAQLIQEMTRERCLTMATAARALAQPNATAAVVAVIKELAQ</sequence>
<feature type="binding site" evidence="10">
    <location>
        <begin position="277"/>
        <end position="282"/>
    </location>
    <ligand>
        <name>UDP-N-acetyl-alpha-D-glucosamine</name>
        <dbReference type="ChEBI" id="CHEBI:57705"/>
    </ligand>
</feature>
<dbReference type="GO" id="GO:0071555">
    <property type="term" value="P:cell wall organization"/>
    <property type="evidence" value="ECO:0007669"/>
    <property type="project" value="UniProtKB-KW"/>
</dbReference>
<organism evidence="13 14">
    <name type="scientific">Deefgea piscis</name>
    <dbReference type="NCBI Taxonomy" id="2739061"/>
    <lineage>
        <taxon>Bacteria</taxon>
        <taxon>Pseudomonadati</taxon>
        <taxon>Pseudomonadota</taxon>
        <taxon>Betaproteobacteria</taxon>
        <taxon>Neisseriales</taxon>
        <taxon>Chitinibacteraceae</taxon>
        <taxon>Deefgea</taxon>
    </lineage>
</organism>
<evidence type="ECO:0000256" key="5">
    <source>
        <dbReference type="ARBA" id="ARBA00022960"/>
    </source>
</evidence>
<dbReference type="Pfam" id="PF04101">
    <property type="entry name" value="Glyco_tran_28_C"/>
    <property type="match status" value="1"/>
</dbReference>
<comment type="pathway">
    <text evidence="10">Cell wall biogenesis; peptidoglycan biosynthesis.</text>
</comment>
<evidence type="ECO:0000256" key="4">
    <source>
        <dbReference type="ARBA" id="ARBA00022679"/>
    </source>
</evidence>
<dbReference type="PANTHER" id="PTHR21015">
    <property type="entry name" value="UDP-N-ACETYLGLUCOSAMINE--N-ACETYLMURAMYL-(PENTAPEPTIDE) PYROPHOSPHORYL-UNDECAPRENOL N-ACETYLGLUCOSAMINE TRANSFERASE 1"/>
    <property type="match status" value="1"/>
</dbReference>
<keyword evidence="4 10" id="KW-0808">Transferase</keyword>
<dbReference type="GO" id="GO:0050511">
    <property type="term" value="F:undecaprenyldiphospho-muramoylpentapeptide beta-N-acetylglucosaminyltransferase activity"/>
    <property type="evidence" value="ECO:0007669"/>
    <property type="project" value="UniProtKB-UniRule"/>
</dbReference>
<evidence type="ECO:0000256" key="9">
    <source>
        <dbReference type="ARBA" id="ARBA00023316"/>
    </source>
</evidence>
<evidence type="ECO:0000259" key="12">
    <source>
        <dbReference type="Pfam" id="PF04101"/>
    </source>
</evidence>
<keyword evidence="1 10" id="KW-1003">Cell membrane</keyword>
<dbReference type="InterPro" id="IPR006009">
    <property type="entry name" value="GlcNAc_MurG"/>
</dbReference>
<feature type="binding site" evidence="10">
    <location>
        <begin position="27"/>
        <end position="29"/>
    </location>
    <ligand>
        <name>UDP-N-acetyl-alpha-D-glucosamine</name>
        <dbReference type="ChEBI" id="CHEBI:57705"/>
    </ligand>
</feature>
<comment type="function">
    <text evidence="10">Cell wall formation. Catalyzes the transfer of a GlcNAc subunit on undecaprenyl-pyrophosphoryl-MurNAc-pentapeptide (lipid intermediate I) to form undecaprenyl-pyrophosphoryl-MurNAc-(pentapeptide)GlcNAc (lipid intermediate II).</text>
</comment>
<evidence type="ECO:0000256" key="7">
    <source>
        <dbReference type="ARBA" id="ARBA00023136"/>
    </source>
</evidence>
<keyword evidence="5 10" id="KW-0133">Cell shape</keyword>
<dbReference type="Gene3D" id="3.40.50.2000">
    <property type="entry name" value="Glycogen Phosphorylase B"/>
    <property type="match status" value="2"/>
</dbReference>
<keyword evidence="6 10" id="KW-0573">Peptidoglycan synthesis</keyword>
<dbReference type="HAMAP" id="MF_00033">
    <property type="entry name" value="MurG"/>
    <property type="match status" value="1"/>
</dbReference>
<dbReference type="GO" id="GO:0005975">
    <property type="term" value="P:carbohydrate metabolic process"/>
    <property type="evidence" value="ECO:0007669"/>
    <property type="project" value="InterPro"/>
</dbReference>